<name>A0A2U1AA76_9BURK</name>
<dbReference type="InterPro" id="IPR016166">
    <property type="entry name" value="FAD-bd_PCMH"/>
</dbReference>
<dbReference type="SUPFAM" id="SSF56176">
    <property type="entry name" value="FAD-binding/transporter-associated domain-like"/>
    <property type="match status" value="1"/>
</dbReference>
<reference evidence="6 7" key="1">
    <citation type="submission" date="2018-06" db="EMBL/GenBank/DDBJ databases">
        <title>Genomic Encyclopedia of Type Strains, Phase IV (KMG-V): Genome sequencing to study the core and pangenomes of soil and plant-associated prokaryotes.</title>
        <authorList>
            <person name="Whitman W."/>
        </authorList>
    </citation>
    <scope>NUCLEOTIDE SEQUENCE [LARGE SCALE GENOMIC DNA]</scope>
    <source>
        <strain evidence="6 7">SRCL-318</strain>
        <strain evidence="5 8">SRMrh-85</strain>
    </source>
</reference>
<dbReference type="InterPro" id="IPR036318">
    <property type="entry name" value="FAD-bd_PCMH-like_sf"/>
</dbReference>
<keyword evidence="3 5" id="KW-0560">Oxidoreductase</keyword>
<dbReference type="Gene3D" id="3.30.390.50">
    <property type="entry name" value="CO dehydrogenase flavoprotein, C-terminal domain"/>
    <property type="match status" value="1"/>
</dbReference>
<dbReference type="InterPro" id="IPR016167">
    <property type="entry name" value="FAD-bd_PCMH_sub1"/>
</dbReference>
<dbReference type="InterPro" id="IPR016169">
    <property type="entry name" value="FAD-bd_PCMH_sub2"/>
</dbReference>
<protein>
    <submittedName>
        <fullName evidence="6">Carbon-monoxide dehydrogenase medium subunit</fullName>
        <ecNumber evidence="5">1.2.7.4</ecNumber>
    </submittedName>
</protein>
<feature type="domain" description="FAD-binding PCMH-type" evidence="4">
    <location>
        <begin position="1"/>
        <end position="177"/>
    </location>
</feature>
<dbReference type="Pfam" id="PF03450">
    <property type="entry name" value="CO_deh_flav_C"/>
    <property type="match status" value="1"/>
</dbReference>
<evidence type="ECO:0000259" key="4">
    <source>
        <dbReference type="PROSITE" id="PS51387"/>
    </source>
</evidence>
<dbReference type="InterPro" id="IPR036683">
    <property type="entry name" value="CO_DH_flav_C_dom_sf"/>
</dbReference>
<keyword evidence="8" id="KW-1185">Reference proteome</keyword>
<proteinExistence type="predicted"/>
<dbReference type="InterPro" id="IPR002346">
    <property type="entry name" value="Mopterin_DH_FAD-bd"/>
</dbReference>
<dbReference type="Gene3D" id="3.30.465.10">
    <property type="match status" value="1"/>
</dbReference>
<gene>
    <name evidence="6" type="ORF">C7410_119110</name>
    <name evidence="5" type="ORF">FHX59_002512</name>
</gene>
<evidence type="ECO:0000256" key="2">
    <source>
        <dbReference type="ARBA" id="ARBA00022827"/>
    </source>
</evidence>
<dbReference type="SMART" id="SM01092">
    <property type="entry name" value="CO_deh_flav_C"/>
    <property type="match status" value="1"/>
</dbReference>
<accession>A0A2U1AA76</accession>
<dbReference type="SUPFAM" id="SSF55447">
    <property type="entry name" value="CO dehydrogenase flavoprotein C-terminal domain-like"/>
    <property type="match status" value="1"/>
</dbReference>
<keyword evidence="2" id="KW-0274">FAD</keyword>
<dbReference type="PANTHER" id="PTHR42659">
    <property type="entry name" value="XANTHINE DEHYDROGENASE SUBUNIT C-RELATED"/>
    <property type="match status" value="1"/>
</dbReference>
<dbReference type="EC" id="1.2.7.4" evidence="5"/>
<dbReference type="OrthoDB" id="9793944at2"/>
<dbReference type="AlphaFoldDB" id="A0A2U1AA76"/>
<comment type="caution">
    <text evidence="6">The sequence shown here is derived from an EMBL/GenBank/DDBJ whole genome shotgun (WGS) entry which is preliminary data.</text>
</comment>
<dbReference type="InterPro" id="IPR051312">
    <property type="entry name" value="Diverse_Substr_Oxidored"/>
</dbReference>
<dbReference type="RefSeq" id="WP_110385504.1">
    <property type="nucleotide sequence ID" value="NZ_JACHVZ010000006.1"/>
</dbReference>
<dbReference type="Proteomes" id="UP000247772">
    <property type="component" value="Unassembled WGS sequence"/>
</dbReference>
<evidence type="ECO:0000256" key="1">
    <source>
        <dbReference type="ARBA" id="ARBA00022630"/>
    </source>
</evidence>
<dbReference type="EMBL" id="QJSQ01000019">
    <property type="protein sequence ID" value="PYE19668.1"/>
    <property type="molecule type" value="Genomic_DNA"/>
</dbReference>
<evidence type="ECO:0000313" key="5">
    <source>
        <dbReference type="EMBL" id="MBB2928091.1"/>
    </source>
</evidence>
<dbReference type="GO" id="GO:0043885">
    <property type="term" value="F:anaerobic carbon-monoxide dehydrogenase activity"/>
    <property type="evidence" value="ECO:0007669"/>
    <property type="project" value="UniProtKB-EC"/>
</dbReference>
<sequence>MKPAAFSYYRPRSLDEAIALLVEHGFDAKVIAGGQSLAPMMNMRFAQPMHLVDLNGIAGLDGVRREQGALRVGALTRHHTLATDPLVAHACPLLAEVAATIGHYAIRQRGTLGGSLAHADPAAQLPLVARTLDARIDVVGPGGAREIAAADFVLAAMSTTLDADEIVTAVSFPCARAGEGHAFELFCRRHGDFAIAACAVTVSVSDGHFDALRLGVGGVADAPLALDEVAAGFVGARADAAVVARIAASVAASVEPVPQPGIPAAYRLELVEALSARALARAIRRALNEV</sequence>
<dbReference type="InterPro" id="IPR005107">
    <property type="entry name" value="CO_DH_flav_C"/>
</dbReference>
<dbReference type="GO" id="GO:0071949">
    <property type="term" value="F:FAD binding"/>
    <property type="evidence" value="ECO:0007669"/>
    <property type="project" value="InterPro"/>
</dbReference>
<dbReference type="Proteomes" id="UP000533533">
    <property type="component" value="Unassembled WGS sequence"/>
</dbReference>
<organism evidence="6 7">
    <name type="scientific">Paraburkholderia silvatlantica</name>
    <dbReference type="NCBI Taxonomy" id="321895"/>
    <lineage>
        <taxon>Bacteria</taxon>
        <taxon>Pseudomonadati</taxon>
        <taxon>Pseudomonadota</taxon>
        <taxon>Betaproteobacteria</taxon>
        <taxon>Burkholderiales</taxon>
        <taxon>Burkholderiaceae</taxon>
        <taxon>Paraburkholderia</taxon>
    </lineage>
</organism>
<dbReference type="EMBL" id="JACHVZ010000006">
    <property type="protein sequence ID" value="MBB2928091.1"/>
    <property type="molecule type" value="Genomic_DNA"/>
</dbReference>
<keyword evidence="1" id="KW-0285">Flavoprotein</keyword>
<evidence type="ECO:0000313" key="6">
    <source>
        <dbReference type="EMBL" id="PYE19668.1"/>
    </source>
</evidence>
<evidence type="ECO:0000313" key="7">
    <source>
        <dbReference type="Proteomes" id="UP000247772"/>
    </source>
</evidence>
<evidence type="ECO:0000313" key="8">
    <source>
        <dbReference type="Proteomes" id="UP000533533"/>
    </source>
</evidence>
<dbReference type="Pfam" id="PF00941">
    <property type="entry name" value="FAD_binding_5"/>
    <property type="match status" value="1"/>
</dbReference>
<evidence type="ECO:0000256" key="3">
    <source>
        <dbReference type="ARBA" id="ARBA00023002"/>
    </source>
</evidence>
<dbReference type="PROSITE" id="PS51387">
    <property type="entry name" value="FAD_PCMH"/>
    <property type="match status" value="1"/>
</dbReference>
<dbReference type="PANTHER" id="PTHR42659:SF2">
    <property type="entry name" value="XANTHINE DEHYDROGENASE SUBUNIT C-RELATED"/>
    <property type="match status" value="1"/>
</dbReference>
<dbReference type="Gene3D" id="3.30.43.10">
    <property type="entry name" value="Uridine Diphospho-n-acetylenolpyruvylglucosamine Reductase, domain 2"/>
    <property type="match status" value="1"/>
</dbReference>